<name>A0A1Y2LYL4_EPING</name>
<evidence type="ECO:0000313" key="1">
    <source>
        <dbReference type="EMBL" id="OSS48287.1"/>
    </source>
</evidence>
<organism evidence="1 2">
    <name type="scientific">Epicoccum nigrum</name>
    <name type="common">Soil fungus</name>
    <name type="synonym">Epicoccum purpurascens</name>
    <dbReference type="NCBI Taxonomy" id="105696"/>
    <lineage>
        <taxon>Eukaryota</taxon>
        <taxon>Fungi</taxon>
        <taxon>Dikarya</taxon>
        <taxon>Ascomycota</taxon>
        <taxon>Pezizomycotina</taxon>
        <taxon>Dothideomycetes</taxon>
        <taxon>Pleosporomycetidae</taxon>
        <taxon>Pleosporales</taxon>
        <taxon>Pleosporineae</taxon>
        <taxon>Didymellaceae</taxon>
        <taxon>Epicoccum</taxon>
    </lineage>
</organism>
<reference evidence="1 2" key="1">
    <citation type="journal article" date="2017" name="Genome Announc.">
        <title>Genome sequence of the saprophytic ascomycete Epicoccum nigrum ICMP 19927 strain isolated from New Zealand.</title>
        <authorList>
            <person name="Fokin M."/>
            <person name="Fleetwood D."/>
            <person name="Weir B.S."/>
            <person name="Villas-Boas S.G."/>
        </authorList>
    </citation>
    <scope>NUCLEOTIDE SEQUENCE [LARGE SCALE GENOMIC DNA]</scope>
    <source>
        <strain evidence="1 2">ICMP 19927</strain>
    </source>
</reference>
<dbReference type="Proteomes" id="UP000193240">
    <property type="component" value="Unassembled WGS sequence"/>
</dbReference>
<gene>
    <name evidence="1" type="ORF">B5807_07908</name>
</gene>
<dbReference type="InParanoid" id="A0A1Y2LYL4"/>
<keyword evidence="2" id="KW-1185">Reference proteome</keyword>
<proteinExistence type="predicted"/>
<evidence type="ECO:0000313" key="2">
    <source>
        <dbReference type="Proteomes" id="UP000193240"/>
    </source>
</evidence>
<protein>
    <submittedName>
        <fullName evidence="1">Uncharacterized protein</fullName>
    </submittedName>
</protein>
<accession>A0A1Y2LYL4</accession>
<dbReference type="EMBL" id="KZ107846">
    <property type="protein sequence ID" value="OSS48287.1"/>
    <property type="molecule type" value="Genomic_DNA"/>
</dbReference>
<sequence length="230" mass="25746">MDTATKKAMDIVADQAAQMREEAVGEISDRVSELVNEIGKYISENYIVLDKQTDELVDLSTRILICMIGDDEWYQWQQGMTELLEFNDDVTLDRMQQIVESQHASDEHAPTNQPTQHLRSVPVQPAGIPVGRIQCINVLDALCRTSIAQQVKLRSMIDYLNTVPEAVDQNTAAQEALAIARMKNFVHDQWVPEAKRAHHIFSLLMWAHGSGFADPAVGTIQGMLTGMDLN</sequence>
<dbReference type="AlphaFoldDB" id="A0A1Y2LYL4"/>